<evidence type="ECO:0000256" key="3">
    <source>
        <dbReference type="ARBA" id="ARBA00022870"/>
    </source>
</evidence>
<accession>A0A5Y6EM35</accession>
<evidence type="ECO:0000256" key="6">
    <source>
        <dbReference type="SAM" id="Phobius"/>
    </source>
</evidence>
<dbReference type="Pfam" id="PF17537">
    <property type="entry name" value="DUF5455"/>
    <property type="match status" value="1"/>
</dbReference>
<keyword evidence="2 6" id="KW-0812">Transmembrane</keyword>
<proteinExistence type="predicted"/>
<dbReference type="AlphaFoldDB" id="A0A5Y6EM35"/>
<dbReference type="InterPro" id="IPR035210">
    <property type="entry name" value="DUF5455"/>
</dbReference>
<evidence type="ECO:0000256" key="2">
    <source>
        <dbReference type="ARBA" id="ARBA00022692"/>
    </source>
</evidence>
<comment type="subcellular location">
    <subcellularLocation>
        <location evidence="1">Host membrane</location>
    </subcellularLocation>
</comment>
<feature type="transmembrane region" description="Helical" evidence="6">
    <location>
        <begin position="38"/>
        <end position="61"/>
    </location>
</feature>
<keyword evidence="4 6" id="KW-1133">Transmembrane helix</keyword>
<feature type="transmembrane region" description="Helical" evidence="6">
    <location>
        <begin position="81"/>
        <end position="101"/>
    </location>
</feature>
<organism evidence="7">
    <name type="scientific">Salmonella enterica</name>
    <name type="common">Salmonella choleraesuis</name>
    <dbReference type="NCBI Taxonomy" id="28901"/>
    <lineage>
        <taxon>Bacteria</taxon>
        <taxon>Pseudomonadati</taxon>
        <taxon>Pseudomonadota</taxon>
        <taxon>Gammaproteobacteria</taxon>
        <taxon>Enterobacterales</taxon>
        <taxon>Enterobacteriaceae</taxon>
        <taxon>Salmonella</taxon>
    </lineage>
</organism>
<feature type="transmembrane region" description="Helical" evidence="6">
    <location>
        <begin position="6"/>
        <end position="26"/>
    </location>
</feature>
<protein>
    <submittedName>
        <fullName evidence="7">Head virion protein G6P</fullName>
    </submittedName>
</protein>
<evidence type="ECO:0000256" key="5">
    <source>
        <dbReference type="ARBA" id="ARBA00023136"/>
    </source>
</evidence>
<gene>
    <name evidence="7" type="ORF">FSC90_02720</name>
</gene>
<name>A0A5Y6EM35_SALER</name>
<evidence type="ECO:0000313" key="7">
    <source>
        <dbReference type="EMBL" id="ECK6658739.1"/>
    </source>
</evidence>
<comment type="caution">
    <text evidence="7">The sequence shown here is derived from an EMBL/GenBank/DDBJ whole genome shotgun (WGS) entry which is preliminary data.</text>
</comment>
<evidence type="ECO:0000256" key="1">
    <source>
        <dbReference type="ARBA" id="ARBA00004551"/>
    </source>
</evidence>
<keyword evidence="5 6" id="KW-0472">Membrane</keyword>
<sequence length="113" mass="12288">MPFLLGIPALLRFLITLVPLIIGYLASFMARLATRTGLLATALVGAIMGVLLLGIQWLGAVVNGYMPPDFSNLMSSVLPDGTTQCITIIMSMKIAVFVFDIKDRFIQMANRVL</sequence>
<keyword evidence="3" id="KW-1043">Host membrane</keyword>
<reference evidence="7" key="1">
    <citation type="submission" date="2019-08" db="EMBL/GenBank/DDBJ databases">
        <authorList>
            <consortium name="PulseNet: The National Subtyping Network for Foodborne Disease Surveillance"/>
            <person name="Tarr C.L."/>
            <person name="Trees E."/>
            <person name="Katz L.S."/>
            <person name="Carleton-Romer H.A."/>
            <person name="Stroika S."/>
            <person name="Kucerova Z."/>
            <person name="Roache K.F."/>
            <person name="Sabol A.L."/>
            <person name="Besser J."/>
            <person name="Gerner-Smidt P."/>
        </authorList>
    </citation>
    <scope>NUCLEOTIDE SEQUENCE</scope>
    <source>
        <strain evidence="7">PNUSAS086686</strain>
    </source>
</reference>
<dbReference type="RefSeq" id="WP_080076511.1">
    <property type="nucleotide sequence ID" value="NZ_MYKI01000028.1"/>
</dbReference>
<dbReference type="GO" id="GO:0033644">
    <property type="term" value="C:host cell membrane"/>
    <property type="evidence" value="ECO:0007669"/>
    <property type="project" value="UniProtKB-SubCell"/>
</dbReference>
<dbReference type="EMBL" id="AAJCRC010000004">
    <property type="protein sequence ID" value="ECK6658739.1"/>
    <property type="molecule type" value="Genomic_DNA"/>
</dbReference>
<evidence type="ECO:0000256" key="4">
    <source>
        <dbReference type="ARBA" id="ARBA00022989"/>
    </source>
</evidence>